<feature type="compositionally biased region" description="Pro residues" evidence="1">
    <location>
        <begin position="157"/>
        <end position="170"/>
    </location>
</feature>
<dbReference type="AlphaFoldDB" id="A0A2R6NNF0"/>
<gene>
    <name evidence="2" type="ORF">PHLCEN_2v10242</name>
</gene>
<protein>
    <submittedName>
        <fullName evidence="2">Uncharacterized protein</fullName>
    </submittedName>
</protein>
<accession>A0A2R6NNF0</accession>
<dbReference type="EMBL" id="MLYV02001047">
    <property type="protein sequence ID" value="PSR73935.1"/>
    <property type="molecule type" value="Genomic_DNA"/>
</dbReference>
<feature type="region of interest" description="Disordered" evidence="1">
    <location>
        <begin position="320"/>
        <end position="395"/>
    </location>
</feature>
<evidence type="ECO:0000313" key="3">
    <source>
        <dbReference type="Proteomes" id="UP000186601"/>
    </source>
</evidence>
<evidence type="ECO:0000256" key="1">
    <source>
        <dbReference type="SAM" id="MobiDB-lite"/>
    </source>
</evidence>
<proteinExistence type="predicted"/>
<feature type="region of interest" description="Disordered" evidence="1">
    <location>
        <begin position="1"/>
        <end position="36"/>
    </location>
</feature>
<keyword evidence="3" id="KW-1185">Reference proteome</keyword>
<feature type="region of interest" description="Disordered" evidence="1">
    <location>
        <begin position="247"/>
        <end position="271"/>
    </location>
</feature>
<sequence length="431" mass="46856">MAPSVLHAPPTPLPSGVSRMPEPATPTTPMPTRLPAGLEESVNFQRRRARIQEMEHQQATEDLADMKLTKVRGTRTVLRAWFAHASTTLQSQLKTLNGTFSTVEVQYTDLDGLTWTDPRARLILEDWKNLNTVSAPAPIMAPLMTRENRKCTMLPPPPRPTSALVRPPPEASRMSPVAMSRTSTTLGTIRGPERTNGQVPSVLSHISNIALLETVGPRYTTIGSPPAMSRRSTMVLPHTRLIPSKLEAQSERQSSQMSPSHNNHASSQQASLTTGDASLYPAMTPPTHAAPPATVSSHGPFISYLVSAISAASLSADADSDLMQSNSESGELPPHVQSLPRIATDTTVTTDAQGTVKPDTVNVPHPVYYVHGSPGSPNRFNRERERTRPRGRRNSYNTLSLTQDARSLRMRKASPVTIRLVSASAEVYTVA</sequence>
<feature type="region of interest" description="Disordered" evidence="1">
    <location>
        <begin position="157"/>
        <end position="199"/>
    </location>
</feature>
<organism evidence="2 3">
    <name type="scientific">Hermanssonia centrifuga</name>
    <dbReference type="NCBI Taxonomy" id="98765"/>
    <lineage>
        <taxon>Eukaryota</taxon>
        <taxon>Fungi</taxon>
        <taxon>Dikarya</taxon>
        <taxon>Basidiomycota</taxon>
        <taxon>Agaricomycotina</taxon>
        <taxon>Agaricomycetes</taxon>
        <taxon>Polyporales</taxon>
        <taxon>Meruliaceae</taxon>
        <taxon>Hermanssonia</taxon>
    </lineage>
</organism>
<dbReference type="OrthoDB" id="2804496at2759"/>
<dbReference type="Proteomes" id="UP000186601">
    <property type="component" value="Unassembled WGS sequence"/>
</dbReference>
<feature type="compositionally biased region" description="Polar residues" evidence="1">
    <location>
        <begin position="251"/>
        <end position="271"/>
    </location>
</feature>
<name>A0A2R6NNF0_9APHY</name>
<evidence type="ECO:0000313" key="2">
    <source>
        <dbReference type="EMBL" id="PSR73935.1"/>
    </source>
</evidence>
<reference evidence="2 3" key="1">
    <citation type="submission" date="2018-02" db="EMBL/GenBank/DDBJ databases">
        <title>Genome sequence of the basidiomycete white-rot fungus Phlebia centrifuga.</title>
        <authorList>
            <person name="Granchi Z."/>
            <person name="Peng M."/>
            <person name="de Vries R.P."/>
            <person name="Hilden K."/>
            <person name="Makela M.R."/>
            <person name="Grigoriev I."/>
            <person name="Riley R."/>
        </authorList>
    </citation>
    <scope>NUCLEOTIDE SEQUENCE [LARGE SCALE GENOMIC DNA]</scope>
    <source>
        <strain evidence="2 3">FBCC195</strain>
    </source>
</reference>
<feature type="compositionally biased region" description="Low complexity" evidence="1">
    <location>
        <begin position="343"/>
        <end position="356"/>
    </location>
</feature>
<comment type="caution">
    <text evidence="2">The sequence shown here is derived from an EMBL/GenBank/DDBJ whole genome shotgun (WGS) entry which is preliminary data.</text>
</comment>